<evidence type="ECO:0000256" key="1">
    <source>
        <dbReference type="ARBA" id="ARBA00022679"/>
    </source>
</evidence>
<keyword evidence="3 5" id="KW-0802">TPR repeat</keyword>
<dbReference type="Pfam" id="PF07719">
    <property type="entry name" value="TPR_2"/>
    <property type="match status" value="1"/>
</dbReference>
<evidence type="ECO:0000256" key="3">
    <source>
        <dbReference type="ARBA" id="ARBA00022803"/>
    </source>
</evidence>
<dbReference type="InterPro" id="IPR011990">
    <property type="entry name" value="TPR-like_helical_dom_sf"/>
</dbReference>
<feature type="domain" description="Sulfotransferase" evidence="6">
    <location>
        <begin position="271"/>
        <end position="467"/>
    </location>
</feature>
<dbReference type="PANTHER" id="PTHR10605">
    <property type="entry name" value="HEPARAN SULFATE SULFOTRANSFERASE"/>
    <property type="match status" value="1"/>
</dbReference>
<dbReference type="InterPro" id="IPR037359">
    <property type="entry name" value="NST/OST"/>
</dbReference>
<feature type="repeat" description="TPR" evidence="5">
    <location>
        <begin position="28"/>
        <end position="61"/>
    </location>
</feature>
<dbReference type="PROSITE" id="PS50005">
    <property type="entry name" value="TPR"/>
    <property type="match status" value="3"/>
</dbReference>
<keyword evidence="4" id="KW-0325">Glycoprotein</keyword>
<dbReference type="RefSeq" id="WP_106455107.1">
    <property type="nucleotide sequence ID" value="NZ_PXOH01000001.1"/>
</dbReference>
<keyword evidence="1 7" id="KW-0808">Transferase</keyword>
<evidence type="ECO:0000256" key="5">
    <source>
        <dbReference type="PROSITE-ProRule" id="PRU00339"/>
    </source>
</evidence>
<feature type="repeat" description="TPR" evidence="5">
    <location>
        <begin position="153"/>
        <end position="186"/>
    </location>
</feature>
<evidence type="ECO:0000259" key="6">
    <source>
        <dbReference type="Pfam" id="PF00685"/>
    </source>
</evidence>
<protein>
    <submittedName>
        <fullName evidence="7">Sulfotransferase</fullName>
    </submittedName>
</protein>
<dbReference type="InterPro" id="IPR000863">
    <property type="entry name" value="Sulfotransferase_dom"/>
</dbReference>
<dbReference type="OrthoDB" id="5477554at2"/>
<gene>
    <name evidence="7" type="ORF">C7H19_01485</name>
</gene>
<dbReference type="EMBL" id="PXOH01000001">
    <property type="protein sequence ID" value="PSF39487.1"/>
    <property type="molecule type" value="Genomic_DNA"/>
</dbReference>
<reference evidence="7 8" key="2">
    <citation type="submission" date="2018-03" db="EMBL/GenBank/DDBJ databases">
        <authorList>
            <person name="Keele B.F."/>
        </authorList>
    </citation>
    <scope>NUCLEOTIDE SEQUENCE [LARGE SCALE GENOMIC DNA]</scope>
    <source>
        <strain evidence="7 8">CCALA 016</strain>
    </source>
</reference>
<accession>A0A2T1M3R6</accession>
<comment type="caution">
    <text evidence="7">The sequence shown here is derived from an EMBL/GenBank/DDBJ whole genome shotgun (WGS) entry which is preliminary data.</text>
</comment>
<evidence type="ECO:0000313" key="7">
    <source>
        <dbReference type="EMBL" id="PSF39487.1"/>
    </source>
</evidence>
<sequence>METLPDQTPKIVEAIKYYLKQIKQEPNAEAYCNLGSLFALLKKWKVAIAFYRKAIQIEPNNAITYRNMTRALMMMGQQTEAVQCWYEAFLNEPTIQPEQYLTLGLNLAKQGQYQQAIDCYKKMLEVTPQNSPIEKQIFHNYQTVLDANPQTTHQDYLNLGKLMRKSSYFQKAIICFQKAIEKNPYSRSAYTAIQYTRIAPEQLDSLIQFYQKMLQSHENNPVLWGNLGDALTQKGELKEAMICYRKSNKKNLRSSHPELSQQDNKLKKECPPDFVIIGAAKCGTTSLYKYIGLHPQVLLPHKKEIDFFNKNYSFGIDWYLSHFPGISDYKDFYTGEASPNYLESFETPLRISQCFPQIKLIVLLRNPVERTISWYFHMINRGAKKRDLESIINSAIEQISNCSEFQLHSPNTNQFPRHIGGSLYVFHLQHWLSFFDQSQLLILKSEDLYSKPQEIMDEVFNFLGLANYENSRYPICNVGSYKPIAQEVIKSLEDFFQPYNQQLENYLNRKFDWDAKI</sequence>
<dbReference type="SUPFAM" id="SSF52540">
    <property type="entry name" value="P-loop containing nucleoside triphosphate hydrolases"/>
    <property type="match status" value="1"/>
</dbReference>
<dbReference type="InterPro" id="IPR013105">
    <property type="entry name" value="TPR_2"/>
</dbReference>
<proteinExistence type="predicted"/>
<dbReference type="SMART" id="SM00028">
    <property type="entry name" value="TPR"/>
    <property type="match status" value="5"/>
</dbReference>
<feature type="repeat" description="TPR" evidence="5">
    <location>
        <begin position="97"/>
        <end position="130"/>
    </location>
</feature>
<organism evidence="7 8">
    <name type="scientific">Aphanothece hegewaldii CCALA 016</name>
    <dbReference type="NCBI Taxonomy" id="2107694"/>
    <lineage>
        <taxon>Bacteria</taxon>
        <taxon>Bacillati</taxon>
        <taxon>Cyanobacteriota</taxon>
        <taxon>Cyanophyceae</taxon>
        <taxon>Oscillatoriophycideae</taxon>
        <taxon>Chroococcales</taxon>
        <taxon>Aphanothecaceae</taxon>
        <taxon>Aphanothece</taxon>
    </lineage>
</organism>
<dbReference type="GO" id="GO:0008146">
    <property type="term" value="F:sulfotransferase activity"/>
    <property type="evidence" value="ECO:0007669"/>
    <property type="project" value="InterPro"/>
</dbReference>
<dbReference type="SUPFAM" id="SSF48452">
    <property type="entry name" value="TPR-like"/>
    <property type="match status" value="1"/>
</dbReference>
<dbReference type="Gene3D" id="1.25.40.10">
    <property type="entry name" value="Tetratricopeptide repeat domain"/>
    <property type="match status" value="3"/>
</dbReference>
<dbReference type="PROSITE" id="PS50293">
    <property type="entry name" value="TPR_REGION"/>
    <property type="match status" value="2"/>
</dbReference>
<name>A0A2T1M3R6_9CHRO</name>
<dbReference type="Pfam" id="PF13181">
    <property type="entry name" value="TPR_8"/>
    <property type="match status" value="1"/>
</dbReference>
<dbReference type="Pfam" id="PF00515">
    <property type="entry name" value="TPR_1"/>
    <property type="match status" value="1"/>
</dbReference>
<evidence type="ECO:0000313" key="8">
    <source>
        <dbReference type="Proteomes" id="UP000239001"/>
    </source>
</evidence>
<dbReference type="Proteomes" id="UP000239001">
    <property type="component" value="Unassembled WGS sequence"/>
</dbReference>
<dbReference type="AlphaFoldDB" id="A0A2T1M3R6"/>
<keyword evidence="2" id="KW-0677">Repeat</keyword>
<dbReference type="PANTHER" id="PTHR10605:SF56">
    <property type="entry name" value="BIFUNCTIONAL HEPARAN SULFATE N-DEACETYLASE_N-SULFOTRANSFERASE"/>
    <property type="match status" value="1"/>
</dbReference>
<keyword evidence="8" id="KW-1185">Reference proteome</keyword>
<reference evidence="7 8" key="1">
    <citation type="submission" date="2018-03" db="EMBL/GenBank/DDBJ databases">
        <title>The ancient ancestry and fast evolution of plastids.</title>
        <authorList>
            <person name="Moore K.R."/>
            <person name="Magnabosco C."/>
            <person name="Momper L."/>
            <person name="Gold D.A."/>
            <person name="Bosak T."/>
            <person name="Fournier G.P."/>
        </authorList>
    </citation>
    <scope>NUCLEOTIDE SEQUENCE [LARGE SCALE GENOMIC DNA]</scope>
    <source>
        <strain evidence="7 8">CCALA 016</strain>
    </source>
</reference>
<dbReference type="Gene3D" id="3.40.50.300">
    <property type="entry name" value="P-loop containing nucleotide triphosphate hydrolases"/>
    <property type="match status" value="1"/>
</dbReference>
<dbReference type="Pfam" id="PF00685">
    <property type="entry name" value="Sulfotransfer_1"/>
    <property type="match status" value="1"/>
</dbReference>
<evidence type="ECO:0000256" key="4">
    <source>
        <dbReference type="ARBA" id="ARBA00023180"/>
    </source>
</evidence>
<evidence type="ECO:0000256" key="2">
    <source>
        <dbReference type="ARBA" id="ARBA00022737"/>
    </source>
</evidence>
<dbReference type="InterPro" id="IPR027417">
    <property type="entry name" value="P-loop_NTPase"/>
</dbReference>
<dbReference type="InterPro" id="IPR019734">
    <property type="entry name" value="TPR_rpt"/>
</dbReference>